<evidence type="ECO:0000313" key="3">
    <source>
        <dbReference type="Proteomes" id="UP000291422"/>
    </source>
</evidence>
<proteinExistence type="predicted"/>
<evidence type="ECO:0000313" key="2">
    <source>
        <dbReference type="EMBL" id="RYN76508.1"/>
    </source>
</evidence>
<dbReference type="AlphaFoldDB" id="A0A4Q4NHA3"/>
<name>A0A4Q4NHA3_ALTAL</name>
<accession>A0A4Q4NHA3</accession>
<comment type="caution">
    <text evidence="2">The sequence shown here is derived from an EMBL/GenBank/DDBJ whole genome shotgun (WGS) entry which is preliminary data.</text>
</comment>
<sequence>MTSPSSERIIIADTGDVIFTLRNPGAPFAVWDQAVEENSEIQDPEDEHKDEPLNDATSDTCADDLNQPVPRQAALPDVVYQVSSQHLVCASPKFKSELTSWSESLKRDDGLYHVNTTDWDPEAFGILLNVLHLRFRQVPKSLGLELLAKIAILVDYYRCWEAFDLIADVWITHLRAKCSVPETYSRDLMLWILISWVFKLEGEFNESTFWASIKSDEPILRNMELSIPPAILRK</sequence>
<protein>
    <recommendedName>
        <fullName evidence="4">BTB domain-containing protein</fullName>
    </recommendedName>
</protein>
<organism evidence="2 3">
    <name type="scientific">Alternaria alternata</name>
    <name type="common">Alternaria rot fungus</name>
    <name type="synonym">Torula alternata</name>
    <dbReference type="NCBI Taxonomy" id="5599"/>
    <lineage>
        <taxon>Eukaryota</taxon>
        <taxon>Fungi</taxon>
        <taxon>Dikarya</taxon>
        <taxon>Ascomycota</taxon>
        <taxon>Pezizomycotina</taxon>
        <taxon>Dothideomycetes</taxon>
        <taxon>Pleosporomycetidae</taxon>
        <taxon>Pleosporales</taxon>
        <taxon>Pleosporineae</taxon>
        <taxon>Pleosporaceae</taxon>
        <taxon>Alternaria</taxon>
        <taxon>Alternaria sect. Alternaria</taxon>
        <taxon>Alternaria alternata complex</taxon>
    </lineage>
</organism>
<dbReference type="VEuPathDB" id="FungiDB:CC77DRAFT_212936"/>
<dbReference type="EMBL" id="PDXD01000011">
    <property type="protein sequence ID" value="RYN76508.1"/>
    <property type="molecule type" value="Genomic_DNA"/>
</dbReference>
<gene>
    <name evidence="2" type="ORF">AA0117_g5539</name>
</gene>
<evidence type="ECO:0000256" key="1">
    <source>
        <dbReference type="SAM" id="MobiDB-lite"/>
    </source>
</evidence>
<reference evidence="3" key="1">
    <citation type="journal article" date="2019" name="bioRxiv">
        <title>Genomics, evolutionary history and diagnostics of the Alternaria alternata species group including apple and Asian pear pathotypes.</title>
        <authorList>
            <person name="Armitage A.D."/>
            <person name="Cockerton H.M."/>
            <person name="Sreenivasaprasad S."/>
            <person name="Woodhall J.W."/>
            <person name="Lane C.R."/>
            <person name="Harrison R.J."/>
            <person name="Clarkson J.P."/>
        </authorList>
    </citation>
    <scope>NUCLEOTIDE SEQUENCE [LARGE SCALE GENOMIC DNA]</scope>
    <source>
        <strain evidence="3">FERA 1177</strain>
    </source>
</reference>
<evidence type="ECO:0008006" key="4">
    <source>
        <dbReference type="Google" id="ProtNLM"/>
    </source>
</evidence>
<dbReference type="Proteomes" id="UP000291422">
    <property type="component" value="Unassembled WGS sequence"/>
</dbReference>
<feature type="compositionally biased region" description="Acidic residues" evidence="1">
    <location>
        <begin position="36"/>
        <end position="45"/>
    </location>
</feature>
<feature type="region of interest" description="Disordered" evidence="1">
    <location>
        <begin position="36"/>
        <end position="67"/>
    </location>
</feature>